<dbReference type="PROSITE" id="PS51564">
    <property type="entry name" value="SAM_ICMT"/>
    <property type="match status" value="1"/>
</dbReference>
<feature type="transmembrane region" description="Helical" evidence="10">
    <location>
        <begin position="135"/>
        <end position="163"/>
    </location>
</feature>
<organism evidence="11 12">
    <name type="scientific">Stylosanthes scabra</name>
    <dbReference type="NCBI Taxonomy" id="79078"/>
    <lineage>
        <taxon>Eukaryota</taxon>
        <taxon>Viridiplantae</taxon>
        <taxon>Streptophyta</taxon>
        <taxon>Embryophyta</taxon>
        <taxon>Tracheophyta</taxon>
        <taxon>Spermatophyta</taxon>
        <taxon>Magnoliopsida</taxon>
        <taxon>eudicotyledons</taxon>
        <taxon>Gunneridae</taxon>
        <taxon>Pentapetalae</taxon>
        <taxon>rosids</taxon>
        <taxon>fabids</taxon>
        <taxon>Fabales</taxon>
        <taxon>Fabaceae</taxon>
        <taxon>Papilionoideae</taxon>
        <taxon>50 kb inversion clade</taxon>
        <taxon>dalbergioids sensu lato</taxon>
        <taxon>Dalbergieae</taxon>
        <taxon>Pterocarpus clade</taxon>
        <taxon>Stylosanthes</taxon>
    </lineage>
</organism>
<evidence type="ECO:0000256" key="5">
    <source>
        <dbReference type="ARBA" id="ARBA00022679"/>
    </source>
</evidence>
<evidence type="ECO:0000256" key="6">
    <source>
        <dbReference type="ARBA" id="ARBA00022691"/>
    </source>
</evidence>
<keyword evidence="10" id="KW-0256">Endoplasmic reticulum</keyword>
<name>A0ABU6RV11_9FABA</name>
<dbReference type="PANTHER" id="PTHR12714:SF9">
    <property type="entry name" value="PROTEIN-S-ISOPRENYLCYSTEINE O-METHYLTRANSFERASE"/>
    <property type="match status" value="1"/>
</dbReference>
<dbReference type="Gene3D" id="1.20.120.1630">
    <property type="match status" value="1"/>
</dbReference>
<evidence type="ECO:0000256" key="7">
    <source>
        <dbReference type="ARBA" id="ARBA00022692"/>
    </source>
</evidence>
<evidence type="ECO:0000256" key="9">
    <source>
        <dbReference type="ARBA" id="ARBA00023136"/>
    </source>
</evidence>
<proteinExistence type="inferred from homology"/>
<keyword evidence="7 10" id="KW-0812">Transmembrane</keyword>
<comment type="cofactor">
    <cofactor evidence="10">
        <name>Zn(2+)</name>
        <dbReference type="ChEBI" id="CHEBI:29105"/>
    </cofactor>
    <text evidence="10">Divalent metal cations. Probably Zn(2+).</text>
</comment>
<comment type="caution">
    <text evidence="11">The sequence shown here is derived from an EMBL/GenBank/DDBJ whole genome shotgun (WGS) entry which is preliminary data.</text>
</comment>
<dbReference type="GO" id="GO:0004671">
    <property type="term" value="F:protein C-terminal S-isoprenylcysteine carboxyl O-methyltransferase activity"/>
    <property type="evidence" value="ECO:0007669"/>
    <property type="project" value="UniProtKB-EC"/>
</dbReference>
<keyword evidence="12" id="KW-1185">Reference proteome</keyword>
<comment type="catalytic activity">
    <reaction evidence="10">
        <text>[protein]-C-terminal S-[(2E,6E)-farnesyl]-L-cysteine + S-adenosyl-L-methionine = [protein]-C-terminal S-[(2E,6E)-farnesyl]-L-cysteine methyl ester + S-adenosyl-L-homocysteine</text>
        <dbReference type="Rhea" id="RHEA:21672"/>
        <dbReference type="Rhea" id="RHEA-COMP:12125"/>
        <dbReference type="Rhea" id="RHEA-COMP:12126"/>
        <dbReference type="ChEBI" id="CHEBI:57856"/>
        <dbReference type="ChEBI" id="CHEBI:59789"/>
        <dbReference type="ChEBI" id="CHEBI:90510"/>
        <dbReference type="ChEBI" id="CHEBI:90511"/>
        <dbReference type="EC" id="2.1.1.100"/>
    </reaction>
</comment>
<feature type="transmembrane region" description="Helical" evidence="10">
    <location>
        <begin position="51"/>
        <end position="69"/>
    </location>
</feature>
<evidence type="ECO:0000313" key="11">
    <source>
        <dbReference type="EMBL" id="MED6127827.1"/>
    </source>
</evidence>
<reference evidence="11 12" key="1">
    <citation type="journal article" date="2023" name="Plants (Basel)">
        <title>Bridging the Gap: Combining Genomics and Transcriptomics Approaches to Understand Stylosanthes scabra, an Orphan Legume from the Brazilian Caatinga.</title>
        <authorList>
            <person name="Ferreira-Neto J.R.C."/>
            <person name="da Silva M.D."/>
            <person name="Binneck E."/>
            <person name="de Melo N.F."/>
            <person name="da Silva R.H."/>
            <person name="de Melo A.L.T.M."/>
            <person name="Pandolfi V."/>
            <person name="Bustamante F.O."/>
            <person name="Brasileiro-Vidal A.C."/>
            <person name="Benko-Iseppon A.M."/>
        </authorList>
    </citation>
    <scope>NUCLEOTIDE SEQUENCE [LARGE SCALE GENOMIC DNA]</scope>
    <source>
        <tissue evidence="11">Leaves</tissue>
    </source>
</reference>
<evidence type="ECO:0000256" key="1">
    <source>
        <dbReference type="ARBA" id="ARBA00004141"/>
    </source>
</evidence>
<keyword evidence="4 10" id="KW-0489">Methyltransferase</keyword>
<dbReference type="EC" id="2.1.1.100" evidence="3 10"/>
<dbReference type="InterPro" id="IPR007269">
    <property type="entry name" value="ICMT_MeTrfase"/>
</dbReference>
<evidence type="ECO:0000256" key="3">
    <source>
        <dbReference type="ARBA" id="ARBA00012151"/>
    </source>
</evidence>
<dbReference type="Proteomes" id="UP001341840">
    <property type="component" value="Unassembled WGS sequence"/>
</dbReference>
<keyword evidence="8 10" id="KW-1133">Transmembrane helix</keyword>
<feature type="transmembrane region" description="Helical" evidence="10">
    <location>
        <begin position="12"/>
        <end position="30"/>
    </location>
</feature>
<comment type="subcellular location">
    <subcellularLocation>
        <location evidence="10">Endoplasmic reticulum membrane</location>
        <topology evidence="10">Multi-pass membrane protein</topology>
    </subcellularLocation>
    <subcellularLocation>
        <location evidence="1">Membrane</location>
        <topology evidence="1">Multi-pass membrane protein</topology>
    </subcellularLocation>
</comment>
<dbReference type="Pfam" id="PF04140">
    <property type="entry name" value="ICMT"/>
    <property type="match status" value="1"/>
</dbReference>
<keyword evidence="6 10" id="KW-0949">S-adenosyl-L-methionine</keyword>
<dbReference type="PANTHER" id="PTHR12714">
    <property type="entry name" value="PROTEIN-S ISOPRENYLCYSTEINE O-METHYLTRANSFERASE"/>
    <property type="match status" value="1"/>
</dbReference>
<evidence type="ECO:0000256" key="8">
    <source>
        <dbReference type="ARBA" id="ARBA00022989"/>
    </source>
</evidence>
<keyword evidence="5 11" id="KW-0808">Transferase</keyword>
<sequence length="197" mass="23037">MTEILSYTACRQLSQMFLAVLFFHTSEYILAMAIHGRSNVTLSSLLISKHYILAMIFSLAEYIFEIVFFPHLKEYWVISNSGLAMIAIGEVIRKLAILTAGHAFTHLIRIYQEDDHQLITHGIYRFMRHPGYTGFLIWSVGTQIMLCNPISVVAFAVVVWRFFARRIPYEEYFLRRFFERDYEEYARKVGSGIPFIN</sequence>
<dbReference type="EMBL" id="JASCZI010032069">
    <property type="protein sequence ID" value="MED6127827.1"/>
    <property type="molecule type" value="Genomic_DNA"/>
</dbReference>
<comment type="similarity">
    <text evidence="2 10">Belongs to the class VI-like SAM-binding methyltransferase superfamily. Isoprenylcysteine carboxyl methyltransferase family.</text>
</comment>
<gene>
    <name evidence="11" type="primary">ATSTE14B_5</name>
    <name evidence="11" type="ORF">PIB30_091877</name>
</gene>
<evidence type="ECO:0000256" key="4">
    <source>
        <dbReference type="ARBA" id="ARBA00022603"/>
    </source>
</evidence>
<protein>
    <recommendedName>
        <fullName evidence="3 10">Protein-S-isoprenylcysteine O-methyltransferase</fullName>
        <ecNumber evidence="3 10">2.1.1.100</ecNumber>
    </recommendedName>
</protein>
<evidence type="ECO:0000256" key="10">
    <source>
        <dbReference type="RuleBase" id="RU362022"/>
    </source>
</evidence>
<evidence type="ECO:0000256" key="2">
    <source>
        <dbReference type="ARBA" id="ARBA00009140"/>
    </source>
</evidence>
<evidence type="ECO:0000313" key="12">
    <source>
        <dbReference type="Proteomes" id="UP001341840"/>
    </source>
</evidence>
<dbReference type="GO" id="GO:0032259">
    <property type="term" value="P:methylation"/>
    <property type="evidence" value="ECO:0007669"/>
    <property type="project" value="UniProtKB-KW"/>
</dbReference>
<feature type="transmembrane region" description="Helical" evidence="10">
    <location>
        <begin position="75"/>
        <end position="92"/>
    </location>
</feature>
<accession>A0ABU6RV11</accession>
<keyword evidence="9 10" id="KW-0472">Membrane</keyword>
<dbReference type="InterPro" id="IPR025770">
    <property type="entry name" value="PPMT_MeTrfase"/>
</dbReference>